<accession>A0A7U4E851</accession>
<name>A0A7U4E851_RUNSL</name>
<organism evidence="1 2">
    <name type="scientific">Runella slithyformis (strain ATCC 29530 / DSM 19594 / LMG 11500 / NCIMB 11436 / LSU 4)</name>
    <dbReference type="NCBI Taxonomy" id="761193"/>
    <lineage>
        <taxon>Bacteria</taxon>
        <taxon>Pseudomonadati</taxon>
        <taxon>Bacteroidota</taxon>
        <taxon>Cytophagia</taxon>
        <taxon>Cytophagales</taxon>
        <taxon>Spirosomataceae</taxon>
        <taxon>Runella</taxon>
    </lineage>
</organism>
<proteinExistence type="predicted"/>
<keyword evidence="2" id="KW-1185">Reference proteome</keyword>
<reference evidence="1 2" key="2">
    <citation type="journal article" date="2012" name="Stand. Genomic Sci.">
        <title>Complete genome sequence of the aquatic bacterium Runella slithyformis type strain (LSU 4(T)).</title>
        <authorList>
            <person name="Copeland A."/>
            <person name="Zhang X."/>
            <person name="Misra M."/>
            <person name="Lapidus A."/>
            <person name="Nolan M."/>
            <person name="Lucas S."/>
            <person name="Deshpande S."/>
            <person name="Cheng J.F."/>
            <person name="Tapia R."/>
            <person name="Goodwin L.A."/>
            <person name="Pitluck S."/>
            <person name="Liolios K."/>
            <person name="Pagani I."/>
            <person name="Ivanova N."/>
            <person name="Mikhailova N."/>
            <person name="Pati A."/>
            <person name="Chen A."/>
            <person name="Palaniappan K."/>
            <person name="Land M."/>
            <person name="Hauser L."/>
            <person name="Pan C."/>
            <person name="Jeffries C.D."/>
            <person name="Detter J.C."/>
            <person name="Brambilla E.M."/>
            <person name="Rohde M."/>
            <person name="Djao O.D."/>
            <person name="Goker M."/>
            <person name="Sikorski J."/>
            <person name="Tindall B.J."/>
            <person name="Woyke T."/>
            <person name="Bristow J."/>
            <person name="Eisen J.A."/>
            <person name="Markowitz V."/>
            <person name="Hugenholtz P."/>
            <person name="Kyrpides N.C."/>
            <person name="Klenk H.P."/>
            <person name="Mavromatis K."/>
        </authorList>
    </citation>
    <scope>NUCLEOTIDE SEQUENCE [LARGE SCALE GENOMIC DNA]</scope>
    <source>
        <strain evidence="2">ATCC 29530 / DSM 19594 / LMG 11500 / NCIMB 11436 / LSU 4</strain>
    </source>
</reference>
<protein>
    <submittedName>
        <fullName evidence="1">Uncharacterized protein</fullName>
    </submittedName>
</protein>
<dbReference type="AlphaFoldDB" id="A0A7U4E851"/>
<dbReference type="KEGG" id="rsi:Runsl_4679"/>
<evidence type="ECO:0000313" key="2">
    <source>
        <dbReference type="Proteomes" id="UP000000493"/>
    </source>
</evidence>
<gene>
    <name evidence="1" type="ordered locus">Runsl_4679</name>
</gene>
<dbReference type="RefSeq" id="WP_013930287.1">
    <property type="nucleotide sequence ID" value="NC_015703.1"/>
</dbReference>
<sequence>MKKSPLTYLSQARFTFSAGFWVLLTLMMGCKAITDMTKVEPFANLTYKLKYQPAKTLVQGVIVDAKTGVPLSVPVKILITGKDAGRVVNFEGKAMRDFTADRGNLYLGLMGAVPSVVAPAEIKIVADAAGYIPSSLTVPLIQALNTPFTIRLVKESDPPAGVGVKTEAMPASTASGLTAPKQITVSAPATANAAPVQTTISFAQNTQLRDEKGNPVVTPVTARISSYSTQTPSALTGTALSANIVLAKDAEGKTNVKASLQPAGYLSVELIDPQGNKVASFSNPVTVSTTISPEFVHPITKQKVKAGDDLQVYVYDENTGVWSFEQMTKVEPQGGGLGVKFTVTHFSDRAIGWQALNRCDATYFTVTGLPAGQAFYYVYKGNFSDTDEYRYDGSIGADGSASIYFPGASKAPSGRSMSAEVFTASGFKAFEYKDELCAISAQLKLTPPAPGNTVTVEAEAKATCANGKKFEVTSPATIYFGKANTSPGTWPSTQFGSDGKGSFVGLEPNTDYEARLYYGADTFSQPFKTGTANSKLTFQYQIKGDVSFCN</sequence>
<dbReference type="EMBL" id="CP002859">
    <property type="protein sequence ID" value="AEI50998.1"/>
    <property type="molecule type" value="Genomic_DNA"/>
</dbReference>
<evidence type="ECO:0000313" key="1">
    <source>
        <dbReference type="EMBL" id="AEI50998.1"/>
    </source>
</evidence>
<reference evidence="2" key="1">
    <citation type="submission" date="2011-06" db="EMBL/GenBank/DDBJ databases">
        <title>The complete genome of chromosome of Runella slithyformis DSM 19594.</title>
        <authorList>
            <consortium name="US DOE Joint Genome Institute (JGI-PGF)"/>
            <person name="Lucas S."/>
            <person name="Han J."/>
            <person name="Lapidus A."/>
            <person name="Bruce D."/>
            <person name="Goodwin L."/>
            <person name="Pitluck S."/>
            <person name="Peters L."/>
            <person name="Kyrpides N."/>
            <person name="Mavromatis K."/>
            <person name="Ivanova N."/>
            <person name="Ovchinnikova G."/>
            <person name="Zhang X."/>
            <person name="Misra M."/>
            <person name="Detter J.C."/>
            <person name="Tapia R."/>
            <person name="Han C."/>
            <person name="Land M."/>
            <person name="Hauser L."/>
            <person name="Markowitz V."/>
            <person name="Cheng J.-F."/>
            <person name="Hugenholtz P."/>
            <person name="Woyke T."/>
            <person name="Wu D."/>
            <person name="Tindall B."/>
            <person name="Faehrich R."/>
            <person name="Brambilla E."/>
            <person name="Klenk H.-P."/>
            <person name="Eisen J.A."/>
        </authorList>
    </citation>
    <scope>NUCLEOTIDE SEQUENCE [LARGE SCALE GENOMIC DNA]</scope>
    <source>
        <strain evidence="2">ATCC 29530 / DSM 19594 / LMG 11500 / NCIMB 11436 / LSU 4</strain>
    </source>
</reference>
<dbReference type="Proteomes" id="UP000000493">
    <property type="component" value="Chromosome"/>
</dbReference>
<dbReference type="PROSITE" id="PS51257">
    <property type="entry name" value="PROKAR_LIPOPROTEIN"/>
    <property type="match status" value="1"/>
</dbReference>